<feature type="chain" id="PRO_5035150212" evidence="1">
    <location>
        <begin position="30"/>
        <end position="81"/>
    </location>
</feature>
<comment type="caution">
    <text evidence="2">The sequence shown here is derived from an EMBL/GenBank/DDBJ whole genome shotgun (WGS) entry which is preliminary data.</text>
</comment>
<gene>
    <name evidence="2" type="ORF">HICCMSTLAB_LOCUS3321</name>
</gene>
<keyword evidence="3" id="KW-1185">Reference proteome</keyword>
<name>A0A8J2MBE8_COTCN</name>
<evidence type="ECO:0000313" key="3">
    <source>
        <dbReference type="Proteomes" id="UP000786811"/>
    </source>
</evidence>
<accession>A0A8J2MBE8</accession>
<keyword evidence="1" id="KW-0732">Signal</keyword>
<reference evidence="2" key="1">
    <citation type="submission" date="2021-04" db="EMBL/GenBank/DDBJ databases">
        <authorList>
            <person name="Chebbi M.A.C M."/>
        </authorList>
    </citation>
    <scope>NUCLEOTIDE SEQUENCE</scope>
</reference>
<proteinExistence type="predicted"/>
<dbReference type="OrthoDB" id="8109893at2759"/>
<dbReference type="GO" id="GO:0051707">
    <property type="term" value="P:response to other organism"/>
    <property type="evidence" value="ECO:0007669"/>
    <property type="project" value="UniProtKB-ARBA"/>
</dbReference>
<evidence type="ECO:0000256" key="1">
    <source>
        <dbReference type="SAM" id="SignalP"/>
    </source>
</evidence>
<dbReference type="InterPro" id="IPR036574">
    <property type="entry name" value="Scorpion_toxin-like_sf"/>
</dbReference>
<dbReference type="AlphaFoldDB" id="A0A8J2MBE8"/>
<dbReference type="SUPFAM" id="SSF57095">
    <property type="entry name" value="Scorpion toxin-like"/>
    <property type="match status" value="1"/>
</dbReference>
<feature type="signal peptide" evidence="1">
    <location>
        <begin position="1"/>
        <end position="29"/>
    </location>
</feature>
<dbReference type="Proteomes" id="UP000786811">
    <property type="component" value="Unassembled WGS sequence"/>
</dbReference>
<dbReference type="Gene3D" id="3.30.30.10">
    <property type="entry name" value="Knottin, scorpion toxin-like"/>
    <property type="match status" value="1"/>
</dbReference>
<dbReference type="EMBL" id="CAJNRD030001118">
    <property type="protein sequence ID" value="CAG5081565.1"/>
    <property type="molecule type" value="Genomic_DNA"/>
</dbReference>
<protein>
    <submittedName>
        <fullName evidence="2">Similar to Defensin (Galleria mellonella)</fullName>
    </submittedName>
</protein>
<sequence>MAKSCSSMLLLVCLTFLVIVSSPKNEVQADALIGRYYGKDKEFITDCDEECKQFGYRRGHWESFLNVKCWCVPKSFKQHPD</sequence>
<evidence type="ECO:0000313" key="2">
    <source>
        <dbReference type="EMBL" id="CAG5081565.1"/>
    </source>
</evidence>
<organism evidence="2 3">
    <name type="scientific">Cotesia congregata</name>
    <name type="common">Parasitoid wasp</name>
    <name type="synonym">Apanteles congregatus</name>
    <dbReference type="NCBI Taxonomy" id="51543"/>
    <lineage>
        <taxon>Eukaryota</taxon>
        <taxon>Metazoa</taxon>
        <taxon>Ecdysozoa</taxon>
        <taxon>Arthropoda</taxon>
        <taxon>Hexapoda</taxon>
        <taxon>Insecta</taxon>
        <taxon>Pterygota</taxon>
        <taxon>Neoptera</taxon>
        <taxon>Endopterygota</taxon>
        <taxon>Hymenoptera</taxon>
        <taxon>Apocrita</taxon>
        <taxon>Ichneumonoidea</taxon>
        <taxon>Braconidae</taxon>
        <taxon>Microgastrinae</taxon>
        <taxon>Cotesia</taxon>
    </lineage>
</organism>